<accession>A0A1H9ELM3</accession>
<dbReference type="EMBL" id="FOFT01000002">
    <property type="protein sequence ID" value="SEQ26611.1"/>
    <property type="molecule type" value="Genomic_DNA"/>
</dbReference>
<dbReference type="RefSeq" id="WP_143086614.1">
    <property type="nucleotide sequence ID" value="NZ_FOFT01000002.1"/>
</dbReference>
<proteinExistence type="predicted"/>
<dbReference type="OrthoDB" id="4568218at2"/>
<protein>
    <submittedName>
        <fullName evidence="1">Uncharacterized protein</fullName>
    </submittedName>
</protein>
<keyword evidence="2" id="KW-1185">Reference proteome</keyword>
<name>A0A1H9ELM3_9PSEU</name>
<gene>
    <name evidence="1" type="ORF">SAMN05216195_10217</name>
</gene>
<organism evidence="1 2">
    <name type="scientific">Lentzea flaviverrucosa</name>
    <dbReference type="NCBI Taxonomy" id="200379"/>
    <lineage>
        <taxon>Bacteria</taxon>
        <taxon>Bacillati</taxon>
        <taxon>Actinomycetota</taxon>
        <taxon>Actinomycetes</taxon>
        <taxon>Pseudonocardiales</taxon>
        <taxon>Pseudonocardiaceae</taxon>
        <taxon>Lentzea</taxon>
    </lineage>
</organism>
<reference evidence="2" key="1">
    <citation type="submission" date="2016-10" db="EMBL/GenBank/DDBJ databases">
        <authorList>
            <person name="Varghese N."/>
            <person name="Submissions S."/>
        </authorList>
    </citation>
    <scope>NUCLEOTIDE SEQUENCE [LARGE SCALE GENOMIC DNA]</scope>
    <source>
        <strain evidence="2">CGMCC 4.578</strain>
    </source>
</reference>
<sequence length="306" mass="34668">MKNDASISEILEEMDLMLDLGGFAEARELAAEILDTADPDTLEVLARIAWTREHHHNTVDARLRDAWKRSNDEHRELIETCVTLYIEPTTPPAEVKTPDNPEVLRADVHLPVRAKASELRTRRAKDHADFGPIRRKFDPSTRIGRRTKEEIATAIRCARTAHTYQWSRAGVDDQPPIAETPFNYEIDYDKAAVPAIRGHLCVYCWSERSAEDNRNHNDGLCDWCRSANRPGLPTLPATAWRDEVITARCKFIANTFTRKTALTMLRNEIPAYAPADQHDMVTLVGANFGWEADKPTTRITHYATAA</sequence>
<evidence type="ECO:0000313" key="1">
    <source>
        <dbReference type="EMBL" id="SEQ26611.1"/>
    </source>
</evidence>
<dbReference type="AlphaFoldDB" id="A0A1H9ELM3"/>
<dbReference type="Proteomes" id="UP000199028">
    <property type="component" value="Unassembled WGS sequence"/>
</dbReference>
<evidence type="ECO:0000313" key="2">
    <source>
        <dbReference type="Proteomes" id="UP000199028"/>
    </source>
</evidence>